<comment type="similarity">
    <text evidence="1">Belongs to the ROK (NagC/XylR) family.</text>
</comment>
<evidence type="ECO:0000313" key="3">
    <source>
        <dbReference type="Proteomes" id="UP000581206"/>
    </source>
</evidence>
<dbReference type="RefSeq" id="WP_168630868.1">
    <property type="nucleotide sequence ID" value="NZ_BONL01000011.1"/>
</dbReference>
<dbReference type="Pfam" id="PF00480">
    <property type="entry name" value="ROK"/>
    <property type="match status" value="1"/>
</dbReference>
<name>A0A7X6R027_9CELL</name>
<dbReference type="InterPro" id="IPR036390">
    <property type="entry name" value="WH_DNA-bd_sf"/>
</dbReference>
<dbReference type="EMBL" id="JAAXOX010000008">
    <property type="protein sequence ID" value="NKY23737.1"/>
    <property type="molecule type" value="Genomic_DNA"/>
</dbReference>
<dbReference type="Gene3D" id="1.10.10.10">
    <property type="entry name" value="Winged helix-like DNA-binding domain superfamily/Winged helix DNA-binding domain"/>
    <property type="match status" value="1"/>
</dbReference>
<organism evidence="2 3">
    <name type="scientific">Cellulomonas denverensis</name>
    <dbReference type="NCBI Taxonomy" id="264297"/>
    <lineage>
        <taxon>Bacteria</taxon>
        <taxon>Bacillati</taxon>
        <taxon>Actinomycetota</taxon>
        <taxon>Actinomycetes</taxon>
        <taxon>Micrococcales</taxon>
        <taxon>Cellulomonadaceae</taxon>
        <taxon>Cellulomonas</taxon>
    </lineage>
</organism>
<dbReference type="Pfam" id="PF13412">
    <property type="entry name" value="HTH_24"/>
    <property type="match status" value="1"/>
</dbReference>
<dbReference type="PANTHER" id="PTHR18964">
    <property type="entry name" value="ROK (REPRESSOR, ORF, KINASE) FAMILY"/>
    <property type="match status" value="1"/>
</dbReference>
<evidence type="ECO:0000256" key="1">
    <source>
        <dbReference type="ARBA" id="ARBA00006479"/>
    </source>
</evidence>
<dbReference type="InterPro" id="IPR036388">
    <property type="entry name" value="WH-like_DNA-bd_sf"/>
</dbReference>
<dbReference type="PANTHER" id="PTHR18964:SF149">
    <property type="entry name" value="BIFUNCTIONAL UDP-N-ACETYLGLUCOSAMINE 2-EPIMERASE_N-ACETYLMANNOSAMINE KINASE"/>
    <property type="match status" value="1"/>
</dbReference>
<proteinExistence type="inferred from homology"/>
<evidence type="ECO:0000313" key="2">
    <source>
        <dbReference type="EMBL" id="NKY23737.1"/>
    </source>
</evidence>
<dbReference type="InterPro" id="IPR000600">
    <property type="entry name" value="ROK"/>
</dbReference>
<dbReference type="AlphaFoldDB" id="A0A7X6R027"/>
<reference evidence="2 3" key="1">
    <citation type="submission" date="2020-04" db="EMBL/GenBank/DDBJ databases">
        <title>MicrobeNet Type strains.</title>
        <authorList>
            <person name="Nicholson A.C."/>
        </authorList>
    </citation>
    <scope>NUCLEOTIDE SEQUENCE [LARGE SCALE GENOMIC DNA]</scope>
    <source>
        <strain evidence="2 3">ATCC BAA-788</strain>
    </source>
</reference>
<dbReference type="Proteomes" id="UP000581206">
    <property type="component" value="Unassembled WGS sequence"/>
</dbReference>
<comment type="caution">
    <text evidence="2">The sequence shown here is derived from an EMBL/GenBank/DDBJ whole genome shotgun (WGS) entry which is preliminary data.</text>
</comment>
<dbReference type="CDD" id="cd00090">
    <property type="entry name" value="HTH_ARSR"/>
    <property type="match status" value="1"/>
</dbReference>
<accession>A0A7X6R027</accession>
<dbReference type="SUPFAM" id="SSF46785">
    <property type="entry name" value="Winged helix' DNA-binding domain"/>
    <property type="match status" value="1"/>
</dbReference>
<sequence length="419" mass="42619">MSPTTRARVLDLLRTAGTLSRVELADRTGLTPATITHAVRDLIGDGLVHEVGRARSNGGSPRRLLELVADARYAVGVQLDRCRTTVVVTDFLGRRLAGTVLPGVGRGEPAATLAALAAEVELLLAEAAVPRGRVLGLGLVTHGPQDRIRGVIRTAQPTPAWQDFPLTATLSALLGLPVLLENDATAAAVGEQWAGDAGTDTFGVLYLASGIGGGVILGGDVYGDDTANVVEVGHIPLDPTWSGVCGCGNTGCTEQLAGPAAVVREAALLPGVRDRLGLTGDGDRLLDDFDALARAARDGDAPVRHVLDRAAAHLGAAAVTLMNLFDLDTVVLAGPGFAVAGPVVLAAARPVVERGALARLLRPVQLRVSADPESVAAIGGALVVLRGSRGSEPSTAAVGAPTSPAVQVGAVWGEGVVPA</sequence>
<gene>
    <name evidence="2" type="ORF">HGA03_13790</name>
</gene>
<protein>
    <submittedName>
        <fullName evidence="2">ROK family transcriptional regulator</fullName>
    </submittedName>
</protein>
<dbReference type="Gene3D" id="3.30.420.40">
    <property type="match status" value="2"/>
</dbReference>
<dbReference type="SUPFAM" id="SSF53067">
    <property type="entry name" value="Actin-like ATPase domain"/>
    <property type="match status" value="1"/>
</dbReference>
<dbReference type="InterPro" id="IPR011991">
    <property type="entry name" value="ArsR-like_HTH"/>
</dbReference>
<dbReference type="InterPro" id="IPR043129">
    <property type="entry name" value="ATPase_NBD"/>
</dbReference>
<keyword evidence="3" id="KW-1185">Reference proteome</keyword>